<dbReference type="PANTHER" id="PTHR30024:SF42">
    <property type="entry name" value="ALIPHATIC SULFONATES-BINDING PROTEIN-RELATED"/>
    <property type="match status" value="1"/>
</dbReference>
<dbReference type="InterPro" id="IPR015168">
    <property type="entry name" value="SsuA/THI5"/>
</dbReference>
<feature type="domain" description="SsuA/THI5-like" evidence="1">
    <location>
        <begin position="9"/>
        <end position="201"/>
    </location>
</feature>
<gene>
    <name evidence="2" type="ORF">PPUN14671_46490</name>
</gene>
<accession>A0AA37R8S5</accession>
<evidence type="ECO:0000313" key="2">
    <source>
        <dbReference type="EMBL" id="GLO37812.1"/>
    </source>
</evidence>
<dbReference type="SUPFAM" id="SSF53850">
    <property type="entry name" value="Periplasmic binding protein-like II"/>
    <property type="match status" value="1"/>
</dbReference>
<sequence length="273" mass="29544">MLEPIAALHGWDVEWVDYTEGRDSARLLADGKVDWVGTGSTPPIYAQNAGLDVAYVGATSSRPQGSALLVKNDSVINEAKQLKGIRVASTSGSYTDHFLATVLLGAGLSLKDIQSVDLPGRRGQAALLANEVDVWAALDPLLTEQLKQGDVRSIAEVGSFIPNRSMYWARQRWLANSTDQAATIFKVLQANDEWIASHVDEAAAIIARDHEAGIADREWATVLSKRSWEILPANSSILKEQYSQARTLFEAGWLSRNPDQPVGVDLISGGGHA</sequence>
<name>A0AA37R8S5_PSEPU</name>
<dbReference type="Pfam" id="PF09084">
    <property type="entry name" value="NMT1"/>
    <property type="match status" value="1"/>
</dbReference>
<protein>
    <recommendedName>
        <fullName evidence="1">SsuA/THI5-like domain-containing protein</fullName>
    </recommendedName>
</protein>
<dbReference type="AlphaFoldDB" id="A0AA37R8S5"/>
<dbReference type="Proteomes" id="UP001161257">
    <property type="component" value="Unassembled WGS sequence"/>
</dbReference>
<dbReference type="EMBL" id="BSKJ01000013">
    <property type="protein sequence ID" value="GLO37812.1"/>
    <property type="molecule type" value="Genomic_DNA"/>
</dbReference>
<organism evidence="2 3">
    <name type="scientific">Pseudomonas putida</name>
    <name type="common">Arthrobacter siderocapsulatus</name>
    <dbReference type="NCBI Taxonomy" id="303"/>
    <lineage>
        <taxon>Bacteria</taxon>
        <taxon>Pseudomonadati</taxon>
        <taxon>Pseudomonadota</taxon>
        <taxon>Gammaproteobacteria</taxon>
        <taxon>Pseudomonadales</taxon>
        <taxon>Pseudomonadaceae</taxon>
        <taxon>Pseudomonas</taxon>
    </lineage>
</organism>
<evidence type="ECO:0000259" key="1">
    <source>
        <dbReference type="Pfam" id="PF09084"/>
    </source>
</evidence>
<dbReference type="PANTHER" id="PTHR30024">
    <property type="entry name" value="ALIPHATIC SULFONATES-BINDING PROTEIN-RELATED"/>
    <property type="match status" value="1"/>
</dbReference>
<evidence type="ECO:0000313" key="3">
    <source>
        <dbReference type="Proteomes" id="UP001161257"/>
    </source>
</evidence>
<comment type="caution">
    <text evidence="2">The sequence shown here is derived from an EMBL/GenBank/DDBJ whole genome shotgun (WGS) entry which is preliminary data.</text>
</comment>
<dbReference type="Gene3D" id="3.40.190.10">
    <property type="entry name" value="Periplasmic binding protein-like II"/>
    <property type="match status" value="2"/>
</dbReference>
<reference evidence="2" key="1">
    <citation type="submission" date="2023-01" db="EMBL/GenBank/DDBJ databases">
        <title>Whole-genome sequence of Pseudomonas putida NBRC 14671.</title>
        <authorList>
            <person name="Morohoshi T."/>
            <person name="Someya N."/>
        </authorList>
    </citation>
    <scope>NUCLEOTIDE SEQUENCE</scope>
    <source>
        <strain evidence="2">NBRC 14671</strain>
    </source>
</reference>
<proteinExistence type="predicted"/>